<name>A0A8C4PRB5_EQUAS</name>
<proteinExistence type="predicted"/>
<dbReference type="OMA" id="HRIMLKE"/>
<sequence length="59" mass="6819">ITLIKMKGVNSFKKKGNSGDIPVPAKWKNSYSITIVLQELYHRIMLKEKTKFPQPSEEQ</sequence>
<dbReference type="AlphaFoldDB" id="A0A8C4PRB5"/>
<accession>A0A8C4PRB5</accession>
<evidence type="ECO:0000313" key="1">
    <source>
        <dbReference type="Ensembl" id="ENSEASP00005024928.1"/>
    </source>
</evidence>
<reference evidence="1" key="1">
    <citation type="submission" date="2023-03" db="UniProtKB">
        <authorList>
            <consortium name="Ensembl"/>
        </authorList>
    </citation>
    <scope>IDENTIFICATION</scope>
</reference>
<dbReference type="Ensembl" id="ENSEAST00005027053.1">
    <property type="protein sequence ID" value="ENSEASP00005024928.1"/>
    <property type="gene ID" value="ENSEASG00005016957.1"/>
</dbReference>
<organism evidence="1">
    <name type="scientific">Equus asinus asinus</name>
    <dbReference type="NCBI Taxonomy" id="83772"/>
    <lineage>
        <taxon>Eukaryota</taxon>
        <taxon>Metazoa</taxon>
        <taxon>Chordata</taxon>
        <taxon>Craniata</taxon>
        <taxon>Vertebrata</taxon>
        <taxon>Euteleostomi</taxon>
        <taxon>Mammalia</taxon>
        <taxon>Eutheria</taxon>
        <taxon>Laurasiatheria</taxon>
        <taxon>Perissodactyla</taxon>
        <taxon>Equidae</taxon>
        <taxon>Equus</taxon>
    </lineage>
</organism>
<protein>
    <submittedName>
        <fullName evidence="1">Uncharacterized protein</fullName>
    </submittedName>
</protein>